<accession>B1KF93</accession>
<dbReference type="RefSeq" id="WP_012324976.1">
    <property type="nucleotide sequence ID" value="NC_010506.1"/>
</dbReference>
<dbReference type="Proteomes" id="UP000002168">
    <property type="component" value="Chromosome"/>
</dbReference>
<dbReference type="eggNOG" id="ENOG5033QCD">
    <property type="taxonomic scope" value="Bacteria"/>
</dbReference>
<dbReference type="KEGG" id="swd:Swoo_2355"/>
<dbReference type="EMBL" id="CP000961">
    <property type="protein sequence ID" value="ACA86634.1"/>
    <property type="molecule type" value="Genomic_DNA"/>
</dbReference>
<dbReference type="AlphaFoldDB" id="B1KF93"/>
<name>B1KF93_SHEWM</name>
<protein>
    <submittedName>
        <fullName evidence="1">Uncharacterized protein</fullName>
    </submittedName>
</protein>
<organism evidence="1 2">
    <name type="scientific">Shewanella woodyi (strain ATCC 51908 / MS32)</name>
    <dbReference type="NCBI Taxonomy" id="392500"/>
    <lineage>
        <taxon>Bacteria</taxon>
        <taxon>Pseudomonadati</taxon>
        <taxon>Pseudomonadota</taxon>
        <taxon>Gammaproteobacteria</taxon>
        <taxon>Alteromonadales</taxon>
        <taxon>Shewanellaceae</taxon>
        <taxon>Shewanella</taxon>
    </lineage>
</organism>
<evidence type="ECO:0000313" key="1">
    <source>
        <dbReference type="EMBL" id="ACA86634.1"/>
    </source>
</evidence>
<keyword evidence="2" id="KW-1185">Reference proteome</keyword>
<sequence length="206" mass="22562">MTTHIKFINNSTNKNLPSIIITAENNISTFNMVTDGIAWRVLKNIGRGSQSSFKYNANYSIRAGWDNGENVTSLLAAQLGKKYQVTSNNTGIILQNIGNTNSTEEIELINNIKVNDGVLAQLFNDNKIIMGKKSVGYGQSAVFKPSNKLYWGIASEIDEGKGLSSKSAVLNSNSFFELDLDGISDALVSLNGNAKDGFFFQTEYQK</sequence>
<dbReference type="HOGENOM" id="CLU_091612_0_0_6"/>
<gene>
    <name evidence="1" type="ordered locus">Swoo_2355</name>
</gene>
<reference evidence="1 2" key="1">
    <citation type="submission" date="2008-02" db="EMBL/GenBank/DDBJ databases">
        <title>Complete sequence of Shewanella woodyi ATCC 51908.</title>
        <authorList>
            <consortium name="US DOE Joint Genome Institute"/>
            <person name="Copeland A."/>
            <person name="Lucas S."/>
            <person name="Lapidus A."/>
            <person name="Glavina del Rio T."/>
            <person name="Dalin E."/>
            <person name="Tice H."/>
            <person name="Bruce D."/>
            <person name="Goodwin L."/>
            <person name="Pitluck S."/>
            <person name="Sims D."/>
            <person name="Brettin T."/>
            <person name="Detter J.C."/>
            <person name="Han C."/>
            <person name="Kuske C.R."/>
            <person name="Schmutz J."/>
            <person name="Larimer F."/>
            <person name="Land M."/>
            <person name="Hauser L."/>
            <person name="Kyrpides N."/>
            <person name="Lykidis A."/>
            <person name="Zhao J.-S."/>
            <person name="Richardson P."/>
        </authorList>
    </citation>
    <scope>NUCLEOTIDE SEQUENCE [LARGE SCALE GENOMIC DNA]</scope>
    <source>
        <strain evidence="2">ATCC 51908 / MS32</strain>
    </source>
</reference>
<evidence type="ECO:0000313" key="2">
    <source>
        <dbReference type="Proteomes" id="UP000002168"/>
    </source>
</evidence>
<proteinExistence type="predicted"/>
<dbReference type="STRING" id="392500.Swoo_2355"/>